<dbReference type="AlphaFoldDB" id="A0A6S7KZB5"/>
<dbReference type="PANTHER" id="PTHR34415">
    <property type="entry name" value="INTEGRASE CATALYTIC DOMAIN-CONTAINING PROTEIN"/>
    <property type="match status" value="1"/>
</dbReference>
<dbReference type="Proteomes" id="UP001152795">
    <property type="component" value="Unassembled WGS sequence"/>
</dbReference>
<name>A0A6S7KZB5_PARCT</name>
<comment type="caution">
    <text evidence="1">The sequence shown here is derived from an EMBL/GenBank/DDBJ whole genome shotgun (WGS) entry which is preliminary data.</text>
</comment>
<accession>A0A6S7KZB5</accession>
<dbReference type="PANTHER" id="PTHR34415:SF1">
    <property type="entry name" value="INTEGRASE CATALYTIC DOMAIN-CONTAINING PROTEIN"/>
    <property type="match status" value="1"/>
</dbReference>
<reference evidence="1" key="1">
    <citation type="submission" date="2020-04" db="EMBL/GenBank/DDBJ databases">
        <authorList>
            <person name="Alioto T."/>
            <person name="Alioto T."/>
            <person name="Gomez Garrido J."/>
        </authorList>
    </citation>
    <scope>NUCLEOTIDE SEQUENCE</scope>
    <source>
        <strain evidence="1">A484AB</strain>
    </source>
</reference>
<organism evidence="1 2">
    <name type="scientific">Paramuricea clavata</name>
    <name type="common">Red gorgonian</name>
    <name type="synonym">Violescent sea-whip</name>
    <dbReference type="NCBI Taxonomy" id="317549"/>
    <lineage>
        <taxon>Eukaryota</taxon>
        <taxon>Metazoa</taxon>
        <taxon>Cnidaria</taxon>
        <taxon>Anthozoa</taxon>
        <taxon>Octocorallia</taxon>
        <taxon>Malacalcyonacea</taxon>
        <taxon>Plexauridae</taxon>
        <taxon>Paramuricea</taxon>
    </lineage>
</organism>
<gene>
    <name evidence="1" type="ORF">PACLA_8A062860</name>
</gene>
<keyword evidence="2" id="KW-1185">Reference proteome</keyword>
<dbReference type="EMBL" id="CACRXK020013644">
    <property type="protein sequence ID" value="CAB4025509.1"/>
    <property type="molecule type" value="Genomic_DNA"/>
</dbReference>
<sequence>MHYSFDYAQQVHIPSNPMQPGPIYFKTPRKCGIFGVASEAVPRQVNFLIDKAVSVGKGANSTISYLHYFLEHHGFGETDRVTLNLAQIVLYELGSVVETSSSIGFNKAQLVGTHDGKVIVPVYDWSAFLGQYFRKLPNITKFHHFRFALDESGIVYYKAFVTSEEQKMNLLKKATFLPPSDLPAKVMPNGLDAERQNYLLKEIRQFCKPRTEDLVAPSPDLNL</sequence>
<evidence type="ECO:0000313" key="2">
    <source>
        <dbReference type="Proteomes" id="UP001152795"/>
    </source>
</evidence>
<evidence type="ECO:0000313" key="1">
    <source>
        <dbReference type="EMBL" id="CAB4025509.1"/>
    </source>
</evidence>
<dbReference type="OrthoDB" id="5986738at2759"/>
<protein>
    <submittedName>
        <fullName evidence="1">Uncharacterized protein</fullName>
    </submittedName>
</protein>
<proteinExistence type="predicted"/>